<dbReference type="RefSeq" id="WP_015933968.1">
    <property type="nucleotide sequence ID" value="NC_011892.1"/>
</dbReference>
<dbReference type="InterPro" id="IPR011008">
    <property type="entry name" value="Dimeric_a/b-barrel"/>
</dbReference>
<evidence type="ECO:0008006" key="4">
    <source>
        <dbReference type="Google" id="ProtNLM"/>
    </source>
</evidence>
<protein>
    <recommendedName>
        <fullName evidence="4">DUF3291 domain-containing protein</fullName>
    </recommendedName>
</protein>
<dbReference type="Proteomes" id="UP000008207">
    <property type="component" value="Plasmid pMNOD01"/>
</dbReference>
<dbReference type="HOGENOM" id="CLU_140305_0_0_5"/>
<proteinExistence type="predicted"/>
<geneLocation type="plasmid" evidence="2 3">
    <name>pMNOD01</name>
</geneLocation>
<feature type="region of interest" description="Disordered" evidence="1">
    <location>
        <begin position="101"/>
        <end position="146"/>
    </location>
</feature>
<dbReference type="AlphaFoldDB" id="B8IVH6"/>
<dbReference type="OrthoDB" id="1550774at2"/>
<evidence type="ECO:0000256" key="1">
    <source>
        <dbReference type="SAM" id="MobiDB-lite"/>
    </source>
</evidence>
<dbReference type="EMBL" id="CP001350">
    <property type="protein sequence ID" value="ACL62416.1"/>
    <property type="molecule type" value="Genomic_DNA"/>
</dbReference>
<accession>B8IVH6</accession>
<sequence>MSLISITRLRVRSIRFLPAFALHVLRSRNQVRHAPGFQGGSLLLDWGWAFWTMTAWDTEENMRRYMTTGAHRIVMPYLLDWCDEASVVHWTQPETTLPSWAEADRRMRESGRPSKVRNPSPQHATLTYRGPRFTRGGPIRPAACSN</sequence>
<dbReference type="SUPFAM" id="SSF54909">
    <property type="entry name" value="Dimeric alpha+beta barrel"/>
    <property type="match status" value="1"/>
</dbReference>
<evidence type="ECO:0000313" key="2">
    <source>
        <dbReference type="EMBL" id="ACL62416.1"/>
    </source>
</evidence>
<feature type="compositionally biased region" description="Basic and acidic residues" evidence="1">
    <location>
        <begin position="102"/>
        <end position="112"/>
    </location>
</feature>
<organism evidence="2 3">
    <name type="scientific">Methylobacterium nodulans (strain LMG 21967 / CNCM I-2342 / ORS 2060)</name>
    <dbReference type="NCBI Taxonomy" id="460265"/>
    <lineage>
        <taxon>Bacteria</taxon>
        <taxon>Pseudomonadati</taxon>
        <taxon>Pseudomonadota</taxon>
        <taxon>Alphaproteobacteria</taxon>
        <taxon>Hyphomicrobiales</taxon>
        <taxon>Methylobacteriaceae</taxon>
        <taxon>Methylobacterium</taxon>
    </lineage>
</organism>
<name>B8IVH6_METNO</name>
<evidence type="ECO:0000313" key="3">
    <source>
        <dbReference type="Proteomes" id="UP000008207"/>
    </source>
</evidence>
<keyword evidence="3" id="KW-1185">Reference proteome</keyword>
<reference evidence="3" key="1">
    <citation type="submission" date="2009-01" db="EMBL/GenBank/DDBJ databases">
        <title>Complete sequence of plasmid 1 of Methylobacterium nodulans ORS 2060.</title>
        <authorList>
            <consortium name="US DOE Joint Genome Institute"/>
            <person name="Lucas S."/>
            <person name="Copeland A."/>
            <person name="Lapidus A."/>
            <person name="Glavina del Rio T."/>
            <person name="Dalin E."/>
            <person name="Tice H."/>
            <person name="Bruce D."/>
            <person name="Goodwin L."/>
            <person name="Pitluck S."/>
            <person name="Sims D."/>
            <person name="Brettin T."/>
            <person name="Detter J.C."/>
            <person name="Han C."/>
            <person name="Larimer F."/>
            <person name="Land M."/>
            <person name="Hauser L."/>
            <person name="Kyrpides N."/>
            <person name="Ivanova N."/>
            <person name="Marx C.J."/>
            <person name="Richardson P."/>
        </authorList>
    </citation>
    <scope>NUCLEOTIDE SEQUENCE [LARGE SCALE GENOMIC DNA]</scope>
    <source>
        <strain evidence="3">LMG 21967 / CNCM I-2342 / ORS 2060</strain>
        <plasmid evidence="3">Plasmid pMNOD01</plasmid>
    </source>
</reference>
<gene>
    <name evidence="2" type="ordered locus">Mnod_8262</name>
</gene>
<keyword evidence="2" id="KW-0614">Plasmid</keyword>
<dbReference type="KEGG" id="mno:Mnod_8262"/>